<dbReference type="SUPFAM" id="SSF55257">
    <property type="entry name" value="RBP11-like subunits of RNA polymerase"/>
    <property type="match status" value="1"/>
</dbReference>
<comment type="caution">
    <text evidence="13">The sequence shown here is derived from an EMBL/GenBank/DDBJ whole genome shotgun (WGS) entry which is preliminary data.</text>
</comment>
<dbReference type="Gene3D" id="1.10.150.20">
    <property type="entry name" value="5' to 3' exonuclease, C-terminal subdomain"/>
    <property type="match status" value="1"/>
</dbReference>
<feature type="domain" description="DNA-directed RNA polymerase RpoA/D/Rpb3-type" evidence="12">
    <location>
        <begin position="23"/>
        <end position="231"/>
    </location>
</feature>
<protein>
    <recommendedName>
        <fullName evidence="3 11">DNA-directed RNA polymerase subunit alpha</fullName>
        <shortName evidence="11">RNAP subunit alpha</shortName>
        <ecNumber evidence="2 11">2.7.7.6</ecNumber>
    </recommendedName>
    <alternativeName>
        <fullName evidence="9 11">RNA polymerase subunit alpha</fullName>
    </alternativeName>
    <alternativeName>
        <fullName evidence="8 11">Transcriptase subunit alpha</fullName>
    </alternativeName>
</protein>
<dbReference type="Pfam" id="PF03118">
    <property type="entry name" value="RNA_pol_A_CTD"/>
    <property type="match status" value="1"/>
</dbReference>
<comment type="domain">
    <text evidence="11">The N-terminal domain is essential for RNAP assembly and basal transcription, whereas the C-terminal domain is involved in interaction with transcriptional regulators and with upstream promoter elements.</text>
</comment>
<dbReference type="Proteomes" id="UP000606463">
    <property type="component" value="Unassembled WGS sequence"/>
</dbReference>
<dbReference type="SUPFAM" id="SSF47789">
    <property type="entry name" value="C-terminal domain of RNA polymerase alpha subunit"/>
    <property type="match status" value="1"/>
</dbReference>
<dbReference type="Pfam" id="PF01000">
    <property type="entry name" value="RNA_pol_A_bac"/>
    <property type="match status" value="1"/>
</dbReference>
<dbReference type="GO" id="GO:0006351">
    <property type="term" value="P:DNA-templated transcription"/>
    <property type="evidence" value="ECO:0007669"/>
    <property type="project" value="UniProtKB-UniRule"/>
</dbReference>
<gene>
    <name evidence="11" type="primary">rpoA</name>
    <name evidence="13" type="ORF">EYH37_00175</name>
</gene>
<dbReference type="GO" id="GO:0000428">
    <property type="term" value="C:DNA-directed RNA polymerase complex"/>
    <property type="evidence" value="ECO:0007669"/>
    <property type="project" value="UniProtKB-KW"/>
</dbReference>
<dbReference type="AlphaFoldDB" id="A0A9D0YP63"/>
<feature type="region of interest" description="Alpha C-terminal domain (alpha-CTD)" evidence="11">
    <location>
        <begin position="247"/>
        <end position="323"/>
    </location>
</feature>
<dbReference type="GO" id="GO:0003899">
    <property type="term" value="F:DNA-directed RNA polymerase activity"/>
    <property type="evidence" value="ECO:0007669"/>
    <property type="project" value="UniProtKB-UniRule"/>
</dbReference>
<keyword evidence="6 11" id="KW-0548">Nucleotidyltransferase</keyword>
<evidence type="ECO:0000256" key="8">
    <source>
        <dbReference type="ARBA" id="ARBA00032524"/>
    </source>
</evidence>
<comment type="subunit">
    <text evidence="11">Homodimer. The RNAP catalytic core consists of 2 alpha, 1 beta, 1 beta' and 1 omega subunit. When a sigma factor is associated with the core the holoenzyme is formed, which can initiate transcription.</text>
</comment>
<evidence type="ECO:0000313" key="13">
    <source>
        <dbReference type="EMBL" id="HIP97775.1"/>
    </source>
</evidence>
<dbReference type="InterPro" id="IPR011773">
    <property type="entry name" value="DNA-dir_RpoA"/>
</dbReference>
<dbReference type="FunFam" id="2.170.120.12:FF:000001">
    <property type="entry name" value="DNA-directed RNA polymerase subunit alpha"/>
    <property type="match status" value="1"/>
</dbReference>
<dbReference type="GO" id="GO:0005737">
    <property type="term" value="C:cytoplasm"/>
    <property type="evidence" value="ECO:0007669"/>
    <property type="project" value="UniProtKB-ARBA"/>
</dbReference>
<dbReference type="InterPro" id="IPR036603">
    <property type="entry name" value="RBP11-like"/>
</dbReference>
<evidence type="ECO:0000256" key="9">
    <source>
        <dbReference type="ARBA" id="ARBA00033070"/>
    </source>
</evidence>
<feature type="region of interest" description="Alpha N-terminal domain (alpha-NTD)" evidence="11">
    <location>
        <begin position="1"/>
        <end position="229"/>
    </location>
</feature>
<comment type="similarity">
    <text evidence="1 11">Belongs to the RNA polymerase alpha chain family.</text>
</comment>
<evidence type="ECO:0000256" key="4">
    <source>
        <dbReference type="ARBA" id="ARBA00022478"/>
    </source>
</evidence>
<dbReference type="HAMAP" id="MF_00059">
    <property type="entry name" value="RNApol_bact_RpoA"/>
    <property type="match status" value="1"/>
</dbReference>
<dbReference type="SUPFAM" id="SSF56553">
    <property type="entry name" value="Insert subdomain of RNA polymerase alpha subunit"/>
    <property type="match status" value="1"/>
</dbReference>
<evidence type="ECO:0000256" key="11">
    <source>
        <dbReference type="HAMAP-Rule" id="MF_00059"/>
    </source>
</evidence>
<dbReference type="CDD" id="cd06928">
    <property type="entry name" value="RNAP_alpha_NTD"/>
    <property type="match status" value="1"/>
</dbReference>
<dbReference type="GO" id="GO:0046983">
    <property type="term" value="F:protein dimerization activity"/>
    <property type="evidence" value="ECO:0007669"/>
    <property type="project" value="InterPro"/>
</dbReference>
<evidence type="ECO:0000256" key="7">
    <source>
        <dbReference type="ARBA" id="ARBA00023163"/>
    </source>
</evidence>
<reference evidence="13" key="1">
    <citation type="journal article" date="2020" name="ISME J.">
        <title>Gammaproteobacteria mediating utilization of methyl-, sulfur- and petroleum organic compounds in deep ocean hydrothermal plumes.</title>
        <authorList>
            <person name="Zhou Z."/>
            <person name="Liu Y."/>
            <person name="Pan J."/>
            <person name="Cron B.R."/>
            <person name="Toner B.M."/>
            <person name="Anantharaman K."/>
            <person name="Breier J.A."/>
            <person name="Dick G.J."/>
            <person name="Li M."/>
        </authorList>
    </citation>
    <scope>NUCLEOTIDE SEQUENCE</scope>
    <source>
        <strain evidence="13">SZUA-1501</strain>
    </source>
</reference>
<dbReference type="GO" id="GO:0003677">
    <property type="term" value="F:DNA binding"/>
    <property type="evidence" value="ECO:0007669"/>
    <property type="project" value="UniProtKB-UniRule"/>
</dbReference>
<evidence type="ECO:0000256" key="6">
    <source>
        <dbReference type="ARBA" id="ARBA00022695"/>
    </source>
</evidence>
<dbReference type="SMART" id="SM00662">
    <property type="entry name" value="RPOLD"/>
    <property type="match status" value="1"/>
</dbReference>
<evidence type="ECO:0000256" key="3">
    <source>
        <dbReference type="ARBA" id="ARBA00015972"/>
    </source>
</evidence>
<comment type="catalytic activity">
    <reaction evidence="10 11">
        <text>RNA(n) + a ribonucleoside 5'-triphosphate = RNA(n+1) + diphosphate</text>
        <dbReference type="Rhea" id="RHEA:21248"/>
        <dbReference type="Rhea" id="RHEA-COMP:14527"/>
        <dbReference type="Rhea" id="RHEA-COMP:17342"/>
        <dbReference type="ChEBI" id="CHEBI:33019"/>
        <dbReference type="ChEBI" id="CHEBI:61557"/>
        <dbReference type="ChEBI" id="CHEBI:140395"/>
        <dbReference type="EC" id="2.7.7.6"/>
    </reaction>
</comment>
<dbReference type="InterPro" id="IPR011263">
    <property type="entry name" value="DNA-dir_RNA_pol_RpoA/D/Rpb3"/>
</dbReference>
<dbReference type="InterPro" id="IPR036643">
    <property type="entry name" value="RNApol_insert_sf"/>
</dbReference>
<dbReference type="NCBIfam" id="TIGR02027">
    <property type="entry name" value="rpoA"/>
    <property type="match status" value="1"/>
</dbReference>
<dbReference type="EMBL" id="DQVE01000002">
    <property type="protein sequence ID" value="HIP97775.1"/>
    <property type="molecule type" value="Genomic_DNA"/>
</dbReference>
<dbReference type="NCBIfam" id="NF003513">
    <property type="entry name" value="PRK05182.1-2"/>
    <property type="match status" value="1"/>
</dbReference>
<evidence type="ECO:0000259" key="12">
    <source>
        <dbReference type="SMART" id="SM00662"/>
    </source>
</evidence>
<evidence type="ECO:0000313" key="14">
    <source>
        <dbReference type="Proteomes" id="UP000606463"/>
    </source>
</evidence>
<keyword evidence="5 11" id="KW-0808">Transferase</keyword>
<evidence type="ECO:0000256" key="5">
    <source>
        <dbReference type="ARBA" id="ARBA00022679"/>
    </source>
</evidence>
<dbReference type="Pfam" id="PF01193">
    <property type="entry name" value="RNA_pol_L"/>
    <property type="match status" value="1"/>
</dbReference>
<comment type="function">
    <text evidence="11">DNA-dependent RNA polymerase catalyzes the transcription of DNA into RNA using the four ribonucleoside triphosphates as substrates.</text>
</comment>
<keyword evidence="4 11" id="KW-0240">DNA-directed RNA polymerase</keyword>
<dbReference type="Gene3D" id="2.170.120.12">
    <property type="entry name" value="DNA-directed RNA polymerase, insert domain"/>
    <property type="match status" value="1"/>
</dbReference>
<proteinExistence type="inferred from homology"/>
<keyword evidence="7 11" id="KW-0804">Transcription</keyword>
<dbReference type="NCBIfam" id="NF003519">
    <property type="entry name" value="PRK05182.2-5"/>
    <property type="match status" value="1"/>
</dbReference>
<dbReference type="InterPro" id="IPR011260">
    <property type="entry name" value="RNAP_asu_C"/>
</dbReference>
<name>A0A9D0YP63_AQUAO</name>
<dbReference type="InterPro" id="IPR011262">
    <property type="entry name" value="DNA-dir_RNA_pol_insert"/>
</dbReference>
<dbReference type="Gene3D" id="3.30.1360.10">
    <property type="entry name" value="RNA polymerase, RBP11-like subunit"/>
    <property type="match status" value="1"/>
</dbReference>
<evidence type="ECO:0000256" key="10">
    <source>
        <dbReference type="ARBA" id="ARBA00048552"/>
    </source>
</evidence>
<evidence type="ECO:0000256" key="2">
    <source>
        <dbReference type="ARBA" id="ARBA00012418"/>
    </source>
</evidence>
<organism evidence="13 14">
    <name type="scientific">Aquifex aeolicus</name>
    <dbReference type="NCBI Taxonomy" id="63363"/>
    <lineage>
        <taxon>Bacteria</taxon>
        <taxon>Pseudomonadati</taxon>
        <taxon>Aquificota</taxon>
        <taxon>Aquificia</taxon>
        <taxon>Aquificales</taxon>
        <taxon>Aquificaceae</taxon>
        <taxon>Aquifex</taxon>
    </lineage>
</organism>
<evidence type="ECO:0000256" key="1">
    <source>
        <dbReference type="ARBA" id="ARBA00007123"/>
    </source>
</evidence>
<dbReference type="EC" id="2.7.7.6" evidence="2 11"/>
<accession>A0A9D0YP63</accession>
<sequence length="323" mass="36034">MPYTNLIDLNQVAAYWEELDSTYGKLIVSPLPRGYATTIGNALRRILLSSIEGAGVTAVKIEGIYHEFTSLPGAIEDVTDVILNLKSLIVRLQPGTDIEVLYLEKEGPGEVKAGDIKTPPTVEILNPDLHLFTLTDQDAKVKMEIRVERGRGYIPVEDMEQFGEVGWIAIDCDFNPVKKVAFKAEPTRVNKKSDFEKLILEVWTNGAKAPDVAVQEAREILLNYLHPLKEISKEIPQVPTKVEKNELEEKLTLSVEELDISARALNSLKKYGIHTLGDLVKLTEEELKETKNIGRKALMEIKKALQELGLSLGMDVNYKGGQK</sequence>